<dbReference type="Proteomes" id="UP000623440">
    <property type="component" value="Unassembled WGS sequence"/>
</dbReference>
<feature type="chain" id="PRO_5046934553" evidence="1">
    <location>
        <begin position="34"/>
        <end position="121"/>
    </location>
</feature>
<evidence type="ECO:0000313" key="2">
    <source>
        <dbReference type="EMBL" id="MBD2536534.1"/>
    </source>
</evidence>
<organism evidence="2 3">
    <name type="scientific">Nostoc flagelliforme FACHB-838</name>
    <dbReference type="NCBI Taxonomy" id="2692904"/>
    <lineage>
        <taxon>Bacteria</taxon>
        <taxon>Bacillati</taxon>
        <taxon>Cyanobacteriota</taxon>
        <taxon>Cyanophyceae</taxon>
        <taxon>Nostocales</taxon>
        <taxon>Nostocaceae</taxon>
        <taxon>Nostoc</taxon>
    </lineage>
</organism>
<keyword evidence="1" id="KW-0732">Signal</keyword>
<evidence type="ECO:0000256" key="1">
    <source>
        <dbReference type="SAM" id="SignalP"/>
    </source>
</evidence>
<comment type="caution">
    <text evidence="2">The sequence shown here is derived from an EMBL/GenBank/DDBJ whole genome shotgun (WGS) entry which is preliminary data.</text>
</comment>
<name>A0ABR8E7H2_9NOSO</name>
<gene>
    <name evidence="2" type="ORF">H6G97_47595</name>
</gene>
<accession>A0ABR8E7H2</accession>
<sequence length="121" mass="13363">MFKSFIKRLIAVSLMVGICLGGSFYAVTSSAMAARAEKHYDASEDVVLGWMAQNINPPANTGVNRYHLKKAFEESGDREGGKQAISGWASNGQEMIWVKYDNGYDSCSPRGNCQWKQFDGL</sequence>
<reference evidence="2 3" key="1">
    <citation type="journal article" date="2020" name="ISME J.">
        <title>Comparative genomics reveals insights into cyanobacterial evolution and habitat adaptation.</title>
        <authorList>
            <person name="Chen M.Y."/>
            <person name="Teng W.K."/>
            <person name="Zhao L."/>
            <person name="Hu C.X."/>
            <person name="Zhou Y.K."/>
            <person name="Han B.P."/>
            <person name="Song L.R."/>
            <person name="Shu W.S."/>
        </authorList>
    </citation>
    <scope>NUCLEOTIDE SEQUENCE [LARGE SCALE GENOMIC DNA]</scope>
    <source>
        <strain evidence="2 3">FACHB-838</strain>
    </source>
</reference>
<evidence type="ECO:0000313" key="3">
    <source>
        <dbReference type="Proteomes" id="UP000623440"/>
    </source>
</evidence>
<dbReference type="RefSeq" id="WP_190947243.1">
    <property type="nucleotide sequence ID" value="NZ_JACJSI010000481.1"/>
</dbReference>
<dbReference type="EMBL" id="JACJSI010000481">
    <property type="protein sequence ID" value="MBD2536534.1"/>
    <property type="molecule type" value="Genomic_DNA"/>
</dbReference>
<proteinExistence type="predicted"/>
<keyword evidence="3" id="KW-1185">Reference proteome</keyword>
<protein>
    <submittedName>
        <fullName evidence="2">Uncharacterized protein</fullName>
    </submittedName>
</protein>
<feature type="signal peptide" evidence="1">
    <location>
        <begin position="1"/>
        <end position="33"/>
    </location>
</feature>